<sequence>MTDDHKKIPAPAVDLYTRFIHGEIGRRAFVQGVGRYAAAGLTATAIIEALMPNYALGQQVQKDDERITSSYVTVPSPDGHGFIRGYLVRPFSADTRSATPARLPGVIVIHENRGLNPHTEDVARRFALSNFMAFAPDTLTSVGGYPGDDYKGGQLFASLDRGKMTQDLVAAARWLKARPDCNDRIAATGFCFGGAQSNALAGILGPDLAAAAPFYGGATPVADVPNIKAAILIHHGALDSRLVADYPAQIAELQKHNIRHEGHLWPDSVHGFFNDATPERYNEVTAKQAWARTLEWFNEHTRTPQSTT</sequence>
<dbReference type="GO" id="GO:0008806">
    <property type="term" value="F:carboxymethylenebutenolidase activity"/>
    <property type="evidence" value="ECO:0007669"/>
    <property type="project" value="UniProtKB-EC"/>
</dbReference>
<proteinExistence type="predicted"/>
<dbReference type="AlphaFoldDB" id="A0A7W9CJ08"/>
<dbReference type="Pfam" id="PF01738">
    <property type="entry name" value="DLH"/>
    <property type="match status" value="1"/>
</dbReference>
<dbReference type="InterPro" id="IPR029058">
    <property type="entry name" value="AB_hydrolase_fold"/>
</dbReference>
<keyword evidence="3" id="KW-1185">Reference proteome</keyword>
<feature type="domain" description="Dienelactone hydrolase" evidence="1">
    <location>
        <begin position="99"/>
        <end position="300"/>
    </location>
</feature>
<organism evidence="2 3">
    <name type="scientific">Brevundimonas variabilis</name>
    <dbReference type="NCBI Taxonomy" id="74312"/>
    <lineage>
        <taxon>Bacteria</taxon>
        <taxon>Pseudomonadati</taxon>
        <taxon>Pseudomonadota</taxon>
        <taxon>Alphaproteobacteria</taxon>
        <taxon>Caulobacterales</taxon>
        <taxon>Caulobacteraceae</taxon>
        <taxon>Brevundimonas</taxon>
    </lineage>
</organism>
<keyword evidence="2" id="KW-0378">Hydrolase</keyword>
<reference evidence="2 3" key="1">
    <citation type="submission" date="2020-08" db="EMBL/GenBank/DDBJ databases">
        <title>Genomic Encyclopedia of Type Strains, Phase IV (KMG-IV): sequencing the most valuable type-strain genomes for metagenomic binning, comparative biology and taxonomic classification.</title>
        <authorList>
            <person name="Goeker M."/>
        </authorList>
    </citation>
    <scope>NUCLEOTIDE SEQUENCE [LARGE SCALE GENOMIC DNA]</scope>
    <source>
        <strain evidence="2 3">DSM 4737</strain>
    </source>
</reference>
<dbReference type="Proteomes" id="UP000545037">
    <property type="component" value="Unassembled WGS sequence"/>
</dbReference>
<dbReference type="PANTHER" id="PTHR46623">
    <property type="entry name" value="CARBOXYMETHYLENEBUTENOLIDASE-RELATED"/>
    <property type="match status" value="1"/>
</dbReference>
<protein>
    <submittedName>
        <fullName evidence="2">Carboxymethylenebutenolidase</fullName>
        <ecNumber evidence="2">3.1.1.45</ecNumber>
    </submittedName>
</protein>
<dbReference type="RefSeq" id="WP_183213349.1">
    <property type="nucleotide sequence ID" value="NZ_JACHOR010000003.1"/>
</dbReference>
<dbReference type="EMBL" id="JACHOR010000003">
    <property type="protein sequence ID" value="MBB5746374.1"/>
    <property type="molecule type" value="Genomic_DNA"/>
</dbReference>
<dbReference type="EC" id="3.1.1.45" evidence="2"/>
<dbReference type="InterPro" id="IPR002925">
    <property type="entry name" value="Dienelactn_hydro"/>
</dbReference>
<evidence type="ECO:0000313" key="2">
    <source>
        <dbReference type="EMBL" id="MBB5746374.1"/>
    </source>
</evidence>
<gene>
    <name evidence="2" type="ORF">GGR13_001978</name>
</gene>
<dbReference type="Gene3D" id="3.40.50.1820">
    <property type="entry name" value="alpha/beta hydrolase"/>
    <property type="match status" value="1"/>
</dbReference>
<evidence type="ECO:0000259" key="1">
    <source>
        <dbReference type="Pfam" id="PF01738"/>
    </source>
</evidence>
<dbReference type="InterPro" id="IPR051049">
    <property type="entry name" value="Dienelactone_hydrolase-like"/>
</dbReference>
<name>A0A7W9CJ08_9CAUL</name>
<dbReference type="SUPFAM" id="SSF53474">
    <property type="entry name" value="alpha/beta-Hydrolases"/>
    <property type="match status" value="1"/>
</dbReference>
<comment type="caution">
    <text evidence="2">The sequence shown here is derived from an EMBL/GenBank/DDBJ whole genome shotgun (WGS) entry which is preliminary data.</text>
</comment>
<dbReference type="PANTHER" id="PTHR46623:SF6">
    <property type="entry name" value="ALPHA_BETA-HYDROLASES SUPERFAMILY PROTEIN"/>
    <property type="match status" value="1"/>
</dbReference>
<evidence type="ECO:0000313" key="3">
    <source>
        <dbReference type="Proteomes" id="UP000545037"/>
    </source>
</evidence>
<accession>A0A7W9CJ08</accession>